<dbReference type="EMBL" id="BAAAEO010000002">
    <property type="protein sequence ID" value="GAA0546793.1"/>
    <property type="molecule type" value="Genomic_DNA"/>
</dbReference>
<dbReference type="CDD" id="cd00586">
    <property type="entry name" value="4HBT"/>
    <property type="match status" value="1"/>
</dbReference>
<keyword evidence="4" id="KW-1185">Reference proteome</keyword>
<dbReference type="RefSeq" id="WP_240783675.1">
    <property type="nucleotide sequence ID" value="NZ_JBLILD010000075.1"/>
</dbReference>
<dbReference type="SUPFAM" id="SSF54637">
    <property type="entry name" value="Thioesterase/thiol ester dehydrase-isomerase"/>
    <property type="match status" value="1"/>
</dbReference>
<keyword evidence="2" id="KW-0378">Hydrolase</keyword>
<dbReference type="PANTHER" id="PTHR31793:SF27">
    <property type="entry name" value="NOVEL THIOESTERASE SUPERFAMILY DOMAIN AND SAPOSIN A-TYPE DOMAIN CONTAINING PROTEIN (0610012H03RIK)"/>
    <property type="match status" value="1"/>
</dbReference>
<organism evidence="3 4">
    <name type="scientific">Rheinheimera aquimaris</name>
    <dbReference type="NCBI Taxonomy" id="412437"/>
    <lineage>
        <taxon>Bacteria</taxon>
        <taxon>Pseudomonadati</taxon>
        <taxon>Pseudomonadota</taxon>
        <taxon>Gammaproteobacteria</taxon>
        <taxon>Chromatiales</taxon>
        <taxon>Chromatiaceae</taxon>
        <taxon>Rheinheimera</taxon>
    </lineage>
</organism>
<protein>
    <submittedName>
        <fullName evidence="3">Thioesterase family protein</fullName>
    </submittedName>
</protein>
<dbReference type="InterPro" id="IPR050563">
    <property type="entry name" value="4-hydroxybenzoyl-CoA_TE"/>
</dbReference>
<dbReference type="Pfam" id="PF13279">
    <property type="entry name" value="4HBT_2"/>
    <property type="match status" value="1"/>
</dbReference>
<evidence type="ECO:0000256" key="2">
    <source>
        <dbReference type="ARBA" id="ARBA00022801"/>
    </source>
</evidence>
<dbReference type="InterPro" id="IPR029069">
    <property type="entry name" value="HotDog_dom_sf"/>
</dbReference>
<evidence type="ECO:0000256" key="1">
    <source>
        <dbReference type="ARBA" id="ARBA00005953"/>
    </source>
</evidence>
<dbReference type="PANTHER" id="PTHR31793">
    <property type="entry name" value="4-HYDROXYBENZOYL-COA THIOESTERASE FAMILY MEMBER"/>
    <property type="match status" value="1"/>
</dbReference>
<sequence>MLRLTITGFSVTGDAMFSEIIQPRFSDTDALGHINNTVFAVWFEGARQGVFKIFTPNLNLQQWPLIIASIKLDYHAQTHFGAEVEIRTYISRIGGSSFDVYQEAWQQGVKTVSGTAVMVQFDYNSNKATAITAEQKQQLMQHTLPA</sequence>
<reference evidence="4" key="1">
    <citation type="journal article" date="2019" name="Int. J. Syst. Evol. Microbiol.">
        <title>The Global Catalogue of Microorganisms (GCM) 10K type strain sequencing project: providing services to taxonomists for standard genome sequencing and annotation.</title>
        <authorList>
            <consortium name="The Broad Institute Genomics Platform"/>
            <consortium name="The Broad Institute Genome Sequencing Center for Infectious Disease"/>
            <person name="Wu L."/>
            <person name="Ma J."/>
        </authorList>
    </citation>
    <scope>NUCLEOTIDE SEQUENCE [LARGE SCALE GENOMIC DNA]</scope>
    <source>
        <strain evidence="4">JCM 14331</strain>
    </source>
</reference>
<evidence type="ECO:0000313" key="3">
    <source>
        <dbReference type="EMBL" id="GAA0546793.1"/>
    </source>
</evidence>
<proteinExistence type="inferred from homology"/>
<comment type="caution">
    <text evidence="3">The sequence shown here is derived from an EMBL/GenBank/DDBJ whole genome shotgun (WGS) entry which is preliminary data.</text>
</comment>
<accession>A0ABP3NL32</accession>
<name>A0ABP3NL32_9GAMM</name>
<comment type="similarity">
    <text evidence="1">Belongs to the 4-hydroxybenzoyl-CoA thioesterase family.</text>
</comment>
<gene>
    <name evidence="3" type="ORF">GCM10009098_12970</name>
</gene>
<dbReference type="Proteomes" id="UP001501169">
    <property type="component" value="Unassembled WGS sequence"/>
</dbReference>
<dbReference type="Gene3D" id="3.10.129.10">
    <property type="entry name" value="Hotdog Thioesterase"/>
    <property type="match status" value="1"/>
</dbReference>
<evidence type="ECO:0000313" key="4">
    <source>
        <dbReference type="Proteomes" id="UP001501169"/>
    </source>
</evidence>